<dbReference type="InterPro" id="IPR050527">
    <property type="entry name" value="Snail/Krueppel_Znf"/>
</dbReference>
<dbReference type="SUPFAM" id="SSF57667">
    <property type="entry name" value="beta-beta-alpha zinc fingers"/>
    <property type="match status" value="2"/>
</dbReference>
<sequence length="675" mass="77194">MSSEEGLTEPSSQKWKSKAIEKHAKDEPGGSRWSKTINSDVDQSEEEEDVDDPEWQGSTKNLGENMENCRSCQSKVSNLKDLLKHVEVSPSCQKEYSPSELSKSQSKMKYDSREVISVEKARLKRISNYYENRESKLQKAKQYYQKNRDEITRKKRANYFQTSHEDSTNTDLLALRRTAMADPDTANGTLNINPDAPLNFDTCRPKDQDAPSSKIDHGSGTNFSTLDPGISLTGRFVAQAELGLAESFVGMTLSGDGESIEIKYLVHRSDITISGIQNLFHGVMSVLELDFKTFLSDKGSPIAVIPSPQVPLLRNKFSKEIIDEDKGMLEESKPVCVAEKTRETHFISEQMESVPYSQLIVNANLQPRDFGAIGLQCHFDNSESMIIPLFTVNMTNWRFNTRYFFQPLILWIGSKAKFLELLLKTPCGIQAKQGFEKDIMDECYFNSLQPKKVAVCEHCGLKFEFNRFLFRELNRYKNHVETHQLDCKICGESFPNATVRRFHQRTHKKTHVKCSKEGCKWVGNTASALNTHIYFVHTRVLCDLCGKEVSNRNSLDLHRSTAHQPREAKFRCEICGKGYQTKGVLSKHIRRHNREDSLVNKWMNDNPNDYKFVCTLHKNCKKYFKSAKRLRAHTKNYENKDYPANCASNFRPHLPEALDVSLAEPDKVEEVNEST</sequence>
<feature type="domain" description="C2H2-type" evidence="9">
    <location>
        <begin position="540"/>
        <end position="568"/>
    </location>
</feature>
<evidence type="ECO:0000256" key="3">
    <source>
        <dbReference type="ARBA" id="ARBA00022771"/>
    </source>
</evidence>
<feature type="compositionally biased region" description="Basic and acidic residues" evidence="8">
    <location>
        <begin position="18"/>
        <end position="29"/>
    </location>
</feature>
<dbReference type="PROSITE" id="PS50157">
    <property type="entry name" value="ZINC_FINGER_C2H2_2"/>
    <property type="match status" value="4"/>
</dbReference>
<comment type="similarity">
    <text evidence="6">Belongs to the snail C2H2-type zinc-finger protein family.</text>
</comment>
<dbReference type="PROSITE" id="PS00028">
    <property type="entry name" value="ZINC_FINGER_C2H2_1"/>
    <property type="match status" value="3"/>
</dbReference>
<gene>
    <name evidence="10" type="ORF">TCAL_12788</name>
</gene>
<feature type="region of interest" description="Disordered" evidence="8">
    <location>
        <begin position="1"/>
        <end position="67"/>
    </location>
</feature>
<feature type="domain" description="C2H2-type" evidence="9">
    <location>
        <begin position="485"/>
        <end position="507"/>
    </location>
</feature>
<dbReference type="Proteomes" id="UP000318571">
    <property type="component" value="Chromosome 1"/>
</dbReference>
<keyword evidence="3 7" id="KW-0863">Zinc-finger</keyword>
<keyword evidence="11" id="KW-1185">Reference proteome</keyword>
<dbReference type="GO" id="GO:0000978">
    <property type="term" value="F:RNA polymerase II cis-regulatory region sequence-specific DNA binding"/>
    <property type="evidence" value="ECO:0007669"/>
    <property type="project" value="TreeGrafter"/>
</dbReference>
<dbReference type="STRING" id="6832.A0A553NTZ4"/>
<keyword evidence="2" id="KW-0677">Repeat</keyword>
<evidence type="ECO:0000313" key="10">
    <source>
        <dbReference type="EMBL" id="TRY68908.1"/>
    </source>
</evidence>
<protein>
    <recommendedName>
        <fullName evidence="9">C2H2-type domain-containing protein</fullName>
    </recommendedName>
</protein>
<keyword evidence="1" id="KW-0479">Metal-binding</keyword>
<feature type="domain" description="C2H2-type" evidence="9">
    <location>
        <begin position="570"/>
        <end position="597"/>
    </location>
</feature>
<evidence type="ECO:0000256" key="7">
    <source>
        <dbReference type="PROSITE-ProRule" id="PRU00042"/>
    </source>
</evidence>
<keyword evidence="4" id="KW-0862">Zinc</keyword>
<accession>A0A553NTZ4</accession>
<evidence type="ECO:0000259" key="9">
    <source>
        <dbReference type="PROSITE" id="PS50157"/>
    </source>
</evidence>
<evidence type="ECO:0000256" key="1">
    <source>
        <dbReference type="ARBA" id="ARBA00022723"/>
    </source>
</evidence>
<keyword evidence="5" id="KW-0539">Nucleus</keyword>
<dbReference type="EMBL" id="VCGU01000010">
    <property type="protein sequence ID" value="TRY68908.1"/>
    <property type="molecule type" value="Genomic_DNA"/>
</dbReference>
<evidence type="ECO:0000256" key="2">
    <source>
        <dbReference type="ARBA" id="ARBA00022737"/>
    </source>
</evidence>
<feature type="domain" description="C2H2-type" evidence="9">
    <location>
        <begin position="612"/>
        <end position="643"/>
    </location>
</feature>
<dbReference type="PANTHER" id="PTHR24388:SF104">
    <property type="entry name" value="AT-RICH BINDING PROTEIN-RELATED"/>
    <property type="match status" value="1"/>
</dbReference>
<comment type="caution">
    <text evidence="10">The sequence shown here is derived from an EMBL/GenBank/DDBJ whole genome shotgun (WGS) entry which is preliminary data.</text>
</comment>
<dbReference type="GO" id="GO:0008270">
    <property type="term" value="F:zinc ion binding"/>
    <property type="evidence" value="ECO:0007669"/>
    <property type="project" value="UniProtKB-KW"/>
</dbReference>
<evidence type="ECO:0000256" key="4">
    <source>
        <dbReference type="ARBA" id="ARBA00022833"/>
    </source>
</evidence>
<proteinExistence type="inferred from homology"/>
<evidence type="ECO:0000256" key="6">
    <source>
        <dbReference type="ARBA" id="ARBA00037948"/>
    </source>
</evidence>
<dbReference type="SMART" id="SM00355">
    <property type="entry name" value="ZnF_C2H2"/>
    <property type="match status" value="5"/>
</dbReference>
<feature type="compositionally biased region" description="Polar residues" evidence="8">
    <location>
        <begin position="56"/>
        <end position="67"/>
    </location>
</feature>
<dbReference type="PANTHER" id="PTHR24388">
    <property type="entry name" value="ZINC FINGER PROTEIN"/>
    <property type="match status" value="1"/>
</dbReference>
<dbReference type="Gene3D" id="3.30.160.60">
    <property type="entry name" value="Classic Zinc Finger"/>
    <property type="match status" value="2"/>
</dbReference>
<feature type="compositionally biased region" description="Acidic residues" evidence="8">
    <location>
        <begin position="42"/>
        <end position="54"/>
    </location>
</feature>
<evidence type="ECO:0000256" key="8">
    <source>
        <dbReference type="SAM" id="MobiDB-lite"/>
    </source>
</evidence>
<dbReference type="GO" id="GO:0000981">
    <property type="term" value="F:DNA-binding transcription factor activity, RNA polymerase II-specific"/>
    <property type="evidence" value="ECO:0007669"/>
    <property type="project" value="TreeGrafter"/>
</dbReference>
<evidence type="ECO:0000256" key="5">
    <source>
        <dbReference type="ARBA" id="ARBA00023242"/>
    </source>
</evidence>
<feature type="compositionally biased region" description="Polar residues" evidence="8">
    <location>
        <begin position="1"/>
        <end position="14"/>
    </location>
</feature>
<dbReference type="InterPro" id="IPR013087">
    <property type="entry name" value="Znf_C2H2_type"/>
</dbReference>
<dbReference type="AlphaFoldDB" id="A0A553NTZ4"/>
<dbReference type="Pfam" id="PF00096">
    <property type="entry name" value="zf-C2H2"/>
    <property type="match status" value="1"/>
</dbReference>
<evidence type="ECO:0000313" key="11">
    <source>
        <dbReference type="Proteomes" id="UP000318571"/>
    </source>
</evidence>
<reference evidence="10 11" key="1">
    <citation type="journal article" date="2018" name="Nat. Ecol. Evol.">
        <title>Genomic signatures of mitonuclear coevolution across populations of Tigriopus californicus.</title>
        <authorList>
            <person name="Barreto F.S."/>
            <person name="Watson E.T."/>
            <person name="Lima T.G."/>
            <person name="Willett C.S."/>
            <person name="Edmands S."/>
            <person name="Li W."/>
            <person name="Burton R.S."/>
        </authorList>
    </citation>
    <scope>NUCLEOTIDE SEQUENCE [LARGE SCALE GENOMIC DNA]</scope>
    <source>
        <strain evidence="10 11">San Diego</strain>
    </source>
</reference>
<organism evidence="10 11">
    <name type="scientific">Tigriopus californicus</name>
    <name type="common">Marine copepod</name>
    <dbReference type="NCBI Taxonomy" id="6832"/>
    <lineage>
        <taxon>Eukaryota</taxon>
        <taxon>Metazoa</taxon>
        <taxon>Ecdysozoa</taxon>
        <taxon>Arthropoda</taxon>
        <taxon>Crustacea</taxon>
        <taxon>Multicrustacea</taxon>
        <taxon>Hexanauplia</taxon>
        <taxon>Copepoda</taxon>
        <taxon>Harpacticoida</taxon>
        <taxon>Harpacticidae</taxon>
        <taxon>Tigriopus</taxon>
    </lineage>
</organism>
<name>A0A553NTZ4_TIGCA</name>
<dbReference type="InterPro" id="IPR036236">
    <property type="entry name" value="Znf_C2H2_sf"/>
</dbReference>